<keyword evidence="4 9" id="KW-0805">Transcription regulation</keyword>
<evidence type="ECO:0000256" key="9">
    <source>
        <dbReference type="RuleBase" id="RU364151"/>
    </source>
</evidence>
<dbReference type="AlphaFoldDB" id="A0A1D2VM59"/>
<keyword evidence="7 9" id="KW-0539">Nucleus</keyword>
<dbReference type="InterPro" id="IPR013942">
    <property type="entry name" value="Mediator_Med19_fun"/>
</dbReference>
<accession>A0A1D2VM59</accession>
<dbReference type="GO" id="GO:0006357">
    <property type="term" value="P:regulation of transcription by RNA polymerase II"/>
    <property type="evidence" value="ECO:0007669"/>
    <property type="project" value="InterPro"/>
</dbReference>
<keyword evidence="6 9" id="KW-0804">Transcription</keyword>
<evidence type="ECO:0000256" key="7">
    <source>
        <dbReference type="ARBA" id="ARBA00023242"/>
    </source>
</evidence>
<keyword evidence="11" id="KW-1185">Reference proteome</keyword>
<dbReference type="GO" id="GO:0016592">
    <property type="term" value="C:mediator complex"/>
    <property type="evidence" value="ECO:0007669"/>
    <property type="project" value="InterPro"/>
</dbReference>
<name>A0A1D2VM59_9ASCO</name>
<comment type="similarity">
    <text evidence="2 9">Belongs to the Mediator complex subunit 19 family.</text>
</comment>
<evidence type="ECO:0000256" key="1">
    <source>
        <dbReference type="ARBA" id="ARBA00004123"/>
    </source>
</evidence>
<evidence type="ECO:0000256" key="4">
    <source>
        <dbReference type="ARBA" id="ARBA00023015"/>
    </source>
</evidence>
<dbReference type="STRING" id="1344418.A0A1D2VM59"/>
<evidence type="ECO:0000256" key="3">
    <source>
        <dbReference type="ARBA" id="ARBA00019615"/>
    </source>
</evidence>
<dbReference type="GO" id="GO:0070847">
    <property type="term" value="C:core mediator complex"/>
    <property type="evidence" value="ECO:0007669"/>
    <property type="project" value="TreeGrafter"/>
</dbReference>
<keyword evidence="5 9" id="KW-0010">Activator</keyword>
<dbReference type="Proteomes" id="UP000095038">
    <property type="component" value="Unassembled WGS sequence"/>
</dbReference>
<dbReference type="Pfam" id="PF08633">
    <property type="entry name" value="Rox3"/>
    <property type="match status" value="1"/>
</dbReference>
<dbReference type="GO" id="GO:0003712">
    <property type="term" value="F:transcription coregulator activity"/>
    <property type="evidence" value="ECO:0007669"/>
    <property type="project" value="InterPro"/>
</dbReference>
<evidence type="ECO:0000313" key="11">
    <source>
        <dbReference type="Proteomes" id="UP000095038"/>
    </source>
</evidence>
<evidence type="ECO:0000313" key="10">
    <source>
        <dbReference type="EMBL" id="ODV62700.1"/>
    </source>
</evidence>
<dbReference type="InParanoid" id="A0A1D2VM59"/>
<protein>
    <recommendedName>
        <fullName evidence="3 9">Mediator of RNA polymerase II transcription subunit 19</fullName>
    </recommendedName>
    <alternativeName>
        <fullName evidence="8 9">Mediator complex subunit 19</fullName>
    </alternativeName>
</protein>
<dbReference type="EMBL" id="KV454476">
    <property type="protein sequence ID" value="ODV62700.1"/>
    <property type="molecule type" value="Genomic_DNA"/>
</dbReference>
<dbReference type="OrthoDB" id="2160599at2759"/>
<proteinExistence type="inferred from homology"/>
<evidence type="ECO:0000256" key="5">
    <source>
        <dbReference type="ARBA" id="ARBA00023159"/>
    </source>
</evidence>
<organism evidence="10 11">
    <name type="scientific">Ascoidea rubescens DSM 1968</name>
    <dbReference type="NCBI Taxonomy" id="1344418"/>
    <lineage>
        <taxon>Eukaryota</taxon>
        <taxon>Fungi</taxon>
        <taxon>Dikarya</taxon>
        <taxon>Ascomycota</taxon>
        <taxon>Saccharomycotina</taxon>
        <taxon>Saccharomycetes</taxon>
        <taxon>Ascoideaceae</taxon>
        <taxon>Ascoidea</taxon>
    </lineage>
</organism>
<comment type="subcellular location">
    <subcellularLocation>
        <location evidence="1 9">Nucleus</location>
    </subcellularLocation>
</comment>
<evidence type="ECO:0000256" key="6">
    <source>
        <dbReference type="ARBA" id="ARBA00023163"/>
    </source>
</evidence>
<reference evidence="11" key="1">
    <citation type="submission" date="2016-05" db="EMBL/GenBank/DDBJ databases">
        <title>Comparative genomics of biotechnologically important yeasts.</title>
        <authorList>
            <consortium name="DOE Joint Genome Institute"/>
            <person name="Riley R."/>
            <person name="Haridas S."/>
            <person name="Wolfe K.H."/>
            <person name="Lopes M.R."/>
            <person name="Hittinger C.T."/>
            <person name="Goker M."/>
            <person name="Salamov A."/>
            <person name="Wisecaver J."/>
            <person name="Long T.M."/>
            <person name="Aerts A.L."/>
            <person name="Barry K."/>
            <person name="Choi C."/>
            <person name="Clum A."/>
            <person name="Coughlan A.Y."/>
            <person name="Deshpande S."/>
            <person name="Douglass A.P."/>
            <person name="Hanson S.J."/>
            <person name="Klenk H.-P."/>
            <person name="Labutti K."/>
            <person name="Lapidus A."/>
            <person name="Lindquist E."/>
            <person name="Lipzen A."/>
            <person name="Meier-Kolthoff J.P."/>
            <person name="Ohm R.A."/>
            <person name="Otillar R.P."/>
            <person name="Pangilinan J."/>
            <person name="Peng Y."/>
            <person name="Rokas A."/>
            <person name="Rosa C.A."/>
            <person name="Scheuner C."/>
            <person name="Sibirny A.A."/>
            <person name="Slot J.C."/>
            <person name="Stielow J.B."/>
            <person name="Sun H."/>
            <person name="Kurtzman C.P."/>
            <person name="Blackwell M."/>
            <person name="Grigoriev I.V."/>
            <person name="Jeffries T.W."/>
        </authorList>
    </citation>
    <scope>NUCLEOTIDE SEQUENCE [LARGE SCALE GENOMIC DNA]</scope>
    <source>
        <strain evidence="11">DSM 1968</strain>
    </source>
</reference>
<comment type="function">
    <text evidence="9">Component of the Mediator complex, a coactivator involved in the regulated transcription of nearly all RNA polymerase II-dependent genes. Mediator functions as a bridge to convey information from gene-specific regulatory proteins to the basal RNA polymerase II transcription machinery. Mediator is recruited to promoters by direct interactions with regulatory proteins and serves as a scaffold for the assembly of a functional preinitiation complex with RNA polymerase II and the general transcription factors.</text>
</comment>
<comment type="subunit">
    <text evidence="9">Component of the Mediator complex.</text>
</comment>
<sequence>MPSDESSDIGLYYVDFNRNFQKCNACPLDNLIESFGLSDIAASVARTKPNGEKAVKLRKSYKSHINDLPYKHTIKSDNILESIALREDITLGLNDLSNFIKPIDRDLVSRALNFKKTPKDSLNDIEIEDLQFKTIVDFDKKSLKRKQKNGYTNDDDLKRRRM</sequence>
<evidence type="ECO:0000256" key="2">
    <source>
        <dbReference type="ARBA" id="ARBA00009259"/>
    </source>
</evidence>
<evidence type="ECO:0000256" key="8">
    <source>
        <dbReference type="ARBA" id="ARBA00032018"/>
    </source>
</evidence>
<gene>
    <name evidence="9" type="primary">MED19</name>
    <name evidence="10" type="ORF">ASCRUDRAFT_11850</name>
</gene>
<dbReference type="PANTHER" id="PTHR28270:SF1">
    <property type="entry name" value="MEDIATOR OF RNA POLYMERASE II TRANSCRIPTION SUBUNIT 19"/>
    <property type="match status" value="1"/>
</dbReference>
<dbReference type="PANTHER" id="PTHR28270">
    <property type="entry name" value="MEDIATOR OF RNA POLYMERASE II TRANSCRIPTION SUBUNIT 19"/>
    <property type="match status" value="1"/>
</dbReference>